<evidence type="ECO:0000313" key="2">
    <source>
        <dbReference type="EMBL" id="GAW27026.1"/>
    </source>
</evidence>
<dbReference type="AlphaFoldDB" id="A0A1S8AA99"/>
<reference evidence="2" key="1">
    <citation type="submission" date="2016-03" db="EMBL/GenBank/DDBJ databases">
        <title>Draft genome sequence of Rosellinia necatrix.</title>
        <authorList>
            <person name="Kanematsu S."/>
        </authorList>
    </citation>
    <scope>NUCLEOTIDE SEQUENCE [LARGE SCALE GENOMIC DNA]</scope>
    <source>
        <strain evidence="2">W97</strain>
    </source>
</reference>
<protein>
    <submittedName>
        <fullName evidence="2">Uncharacterized protein</fullName>
    </submittedName>
</protein>
<evidence type="ECO:0000256" key="1">
    <source>
        <dbReference type="SAM" id="MobiDB-lite"/>
    </source>
</evidence>
<feature type="compositionally biased region" description="Basic and acidic residues" evidence="1">
    <location>
        <begin position="42"/>
        <end position="68"/>
    </location>
</feature>
<sequence>MPREEKDNSQDTKAQIGPRGKALASVLISGESARKRRSKNQKKMEELKAQGEEQIIKEEEEDDLKKEK</sequence>
<proteinExistence type="predicted"/>
<feature type="region of interest" description="Disordered" evidence="1">
    <location>
        <begin position="1"/>
        <end position="68"/>
    </location>
</feature>
<dbReference type="EMBL" id="DF977508">
    <property type="protein sequence ID" value="GAW27026.1"/>
    <property type="molecule type" value="Genomic_DNA"/>
</dbReference>
<gene>
    <name evidence="2" type="ORF">SAMD00023353_6300540</name>
</gene>
<evidence type="ECO:0000313" key="3">
    <source>
        <dbReference type="Proteomes" id="UP000054516"/>
    </source>
</evidence>
<name>A0A1S8AA99_ROSNE</name>
<accession>A0A1S8AA99</accession>
<organism evidence="2">
    <name type="scientific">Rosellinia necatrix</name>
    <name type="common">White root-rot fungus</name>
    <dbReference type="NCBI Taxonomy" id="77044"/>
    <lineage>
        <taxon>Eukaryota</taxon>
        <taxon>Fungi</taxon>
        <taxon>Dikarya</taxon>
        <taxon>Ascomycota</taxon>
        <taxon>Pezizomycotina</taxon>
        <taxon>Sordariomycetes</taxon>
        <taxon>Xylariomycetidae</taxon>
        <taxon>Xylariales</taxon>
        <taxon>Xylariaceae</taxon>
        <taxon>Rosellinia</taxon>
    </lineage>
</organism>
<feature type="compositionally biased region" description="Basic and acidic residues" evidence="1">
    <location>
        <begin position="1"/>
        <end position="10"/>
    </location>
</feature>
<keyword evidence="3" id="KW-1185">Reference proteome</keyword>
<dbReference type="Proteomes" id="UP000054516">
    <property type="component" value="Unassembled WGS sequence"/>
</dbReference>